<dbReference type="AlphaFoldDB" id="A0A5N5P836"/>
<sequence>MYVIFYPSSTHSSVEWQTGSVIFLGMIWSCSVPVCNAMLQSGCVLEPRVSGGIGIHHRHTHIYLEMCLKMLQAHNRVETPYTEGGSHTDCHLTMQFWRQKIKRRGTACVT</sequence>
<proteinExistence type="predicted"/>
<dbReference type="Proteomes" id="UP000327468">
    <property type="component" value="Chromosome 6"/>
</dbReference>
<protein>
    <submittedName>
        <fullName evidence="1">Uncharacterized protein</fullName>
    </submittedName>
</protein>
<name>A0A5N5P836_PANHP</name>
<keyword evidence="2" id="KW-1185">Reference proteome</keyword>
<reference evidence="1 2" key="1">
    <citation type="submission" date="2019-06" db="EMBL/GenBank/DDBJ databases">
        <title>A chromosome-scale genome assembly of the striped catfish, Pangasianodon hypophthalmus.</title>
        <authorList>
            <person name="Wen M."/>
            <person name="Zahm M."/>
            <person name="Roques C."/>
            <person name="Cabau C."/>
            <person name="Klopp C."/>
            <person name="Donnadieu C."/>
            <person name="Jouanno E."/>
            <person name="Avarre J.-C."/>
            <person name="Campet M."/>
            <person name="Ha T.T.T."/>
            <person name="Dugue R."/>
            <person name="Lampietro C."/>
            <person name="Louis A."/>
            <person name="Herpin A."/>
            <person name="Echchiki A."/>
            <person name="Berthelot C."/>
            <person name="Parey E."/>
            <person name="Roest-Crollius H."/>
            <person name="Braasch I."/>
            <person name="Postlethwait J."/>
            <person name="Bobe J."/>
            <person name="Montfort J."/>
            <person name="Bouchez O."/>
            <person name="Begum T."/>
            <person name="Schartl M."/>
            <person name="Guiguen Y."/>
        </authorList>
    </citation>
    <scope>NUCLEOTIDE SEQUENCE [LARGE SCALE GENOMIC DNA]</scope>
    <source>
        <strain evidence="1 2">Indonesia</strain>
        <tissue evidence="1">Blood</tissue>
    </source>
</reference>
<gene>
    <name evidence="1" type="ORF">PHYPO_G00217180</name>
</gene>
<comment type="caution">
    <text evidence="1">The sequence shown here is derived from an EMBL/GenBank/DDBJ whole genome shotgun (WGS) entry which is preliminary data.</text>
</comment>
<evidence type="ECO:0000313" key="2">
    <source>
        <dbReference type="Proteomes" id="UP000327468"/>
    </source>
</evidence>
<organism evidence="1 2">
    <name type="scientific">Pangasianodon hypophthalmus</name>
    <name type="common">Striped catfish</name>
    <name type="synonym">Helicophagus hypophthalmus</name>
    <dbReference type="NCBI Taxonomy" id="310915"/>
    <lineage>
        <taxon>Eukaryota</taxon>
        <taxon>Metazoa</taxon>
        <taxon>Chordata</taxon>
        <taxon>Craniata</taxon>
        <taxon>Vertebrata</taxon>
        <taxon>Euteleostomi</taxon>
        <taxon>Actinopterygii</taxon>
        <taxon>Neopterygii</taxon>
        <taxon>Teleostei</taxon>
        <taxon>Ostariophysi</taxon>
        <taxon>Siluriformes</taxon>
        <taxon>Pangasiidae</taxon>
        <taxon>Pangasianodon</taxon>
    </lineage>
</organism>
<accession>A0A5N5P836</accession>
<dbReference type="EMBL" id="VFJC01000007">
    <property type="protein sequence ID" value="KAB5575121.1"/>
    <property type="molecule type" value="Genomic_DNA"/>
</dbReference>
<evidence type="ECO:0000313" key="1">
    <source>
        <dbReference type="EMBL" id="KAB5575121.1"/>
    </source>
</evidence>